<organism evidence="4 5">
    <name type="scientific">Micromonospora solifontis</name>
    <dbReference type="NCBI Taxonomy" id="2487138"/>
    <lineage>
        <taxon>Bacteria</taxon>
        <taxon>Bacillati</taxon>
        <taxon>Actinomycetota</taxon>
        <taxon>Actinomycetes</taxon>
        <taxon>Micromonosporales</taxon>
        <taxon>Micromonosporaceae</taxon>
        <taxon>Micromonospora</taxon>
    </lineage>
</organism>
<feature type="chain" id="PRO_5046917526" evidence="2">
    <location>
        <begin position="35"/>
        <end position="186"/>
    </location>
</feature>
<proteinExistence type="predicted"/>
<evidence type="ECO:0000256" key="1">
    <source>
        <dbReference type="ARBA" id="ARBA00022729"/>
    </source>
</evidence>
<sequence length="186" mass="20050">MSVSLSGARWRFLALLTAAVVAASTLLGAQPAQAARPAFKMPFLCGQTWQGNNWNGHSPAHSIDWNHYDANGNPDDYGRRVLASAGGTVLESYYSTTTGYGNTIVIGHGDGWRTRYAHLSERLVAKGDTVKLGTVIGKVGASSAKYDLSPHLHYEQIHDGSVVVAVVQGVTWSDYLKRNQTSTNNC</sequence>
<feature type="signal peptide" evidence="2">
    <location>
        <begin position="1"/>
        <end position="34"/>
    </location>
</feature>
<dbReference type="InterPro" id="IPR050570">
    <property type="entry name" value="Cell_wall_metabolism_enzyme"/>
</dbReference>
<dbReference type="CDD" id="cd12797">
    <property type="entry name" value="M23_peptidase"/>
    <property type="match status" value="1"/>
</dbReference>
<dbReference type="Gene3D" id="2.70.70.10">
    <property type="entry name" value="Glucose Permease (Domain IIA)"/>
    <property type="match status" value="1"/>
</dbReference>
<evidence type="ECO:0000256" key="2">
    <source>
        <dbReference type="SAM" id="SignalP"/>
    </source>
</evidence>
<dbReference type="SUPFAM" id="SSF51261">
    <property type="entry name" value="Duplicated hybrid motif"/>
    <property type="match status" value="1"/>
</dbReference>
<keyword evidence="1 2" id="KW-0732">Signal</keyword>
<dbReference type="PANTHER" id="PTHR21666">
    <property type="entry name" value="PEPTIDASE-RELATED"/>
    <property type="match status" value="1"/>
</dbReference>
<evidence type="ECO:0000313" key="4">
    <source>
        <dbReference type="EMBL" id="RNL97710.1"/>
    </source>
</evidence>
<keyword evidence="5" id="KW-1185">Reference proteome</keyword>
<gene>
    <name evidence="4" type="ORF">EFE23_18005</name>
</gene>
<evidence type="ECO:0000259" key="3">
    <source>
        <dbReference type="Pfam" id="PF01551"/>
    </source>
</evidence>
<dbReference type="InterPro" id="IPR006311">
    <property type="entry name" value="TAT_signal"/>
</dbReference>
<reference evidence="4 5" key="1">
    <citation type="submission" date="2018-11" db="EMBL/GenBank/DDBJ databases">
        <title>Micromonospora sp. PPF5-17, a new actinomycetes isolated from a hot spring soil.</title>
        <authorList>
            <person name="Thawai C."/>
        </authorList>
    </citation>
    <scope>NUCLEOTIDE SEQUENCE [LARGE SCALE GENOMIC DNA]</scope>
    <source>
        <strain evidence="4 5">PPF5-17</strain>
    </source>
</reference>
<dbReference type="EMBL" id="RJLN01000051">
    <property type="protein sequence ID" value="RNL97710.1"/>
    <property type="molecule type" value="Genomic_DNA"/>
</dbReference>
<dbReference type="PROSITE" id="PS51318">
    <property type="entry name" value="TAT"/>
    <property type="match status" value="1"/>
</dbReference>
<feature type="domain" description="M23ase beta-sheet core" evidence="3">
    <location>
        <begin position="77"/>
        <end position="161"/>
    </location>
</feature>
<dbReference type="InterPro" id="IPR011055">
    <property type="entry name" value="Dup_hybrid_motif"/>
</dbReference>
<comment type="caution">
    <text evidence="4">The sequence shown here is derived from an EMBL/GenBank/DDBJ whole genome shotgun (WGS) entry which is preliminary data.</text>
</comment>
<dbReference type="InterPro" id="IPR016047">
    <property type="entry name" value="M23ase_b-sheet_dom"/>
</dbReference>
<dbReference type="Proteomes" id="UP000280698">
    <property type="component" value="Unassembled WGS sequence"/>
</dbReference>
<dbReference type="RefSeq" id="WP_123242109.1">
    <property type="nucleotide sequence ID" value="NZ_JAAHBY010000051.1"/>
</dbReference>
<evidence type="ECO:0000313" key="5">
    <source>
        <dbReference type="Proteomes" id="UP000280698"/>
    </source>
</evidence>
<name>A0ABX9WD27_9ACTN</name>
<protein>
    <submittedName>
        <fullName evidence="4">M23 family metallopeptidase</fullName>
    </submittedName>
</protein>
<dbReference type="Pfam" id="PF01551">
    <property type="entry name" value="Peptidase_M23"/>
    <property type="match status" value="1"/>
</dbReference>
<dbReference type="PANTHER" id="PTHR21666:SF289">
    <property type="entry name" value="L-ALA--D-GLU ENDOPEPTIDASE"/>
    <property type="match status" value="1"/>
</dbReference>
<accession>A0ABX9WD27</accession>